<reference evidence="5" key="1">
    <citation type="journal article" date="2009" name="Science">
        <title>The B73 maize genome: complexity, diversity, and dynamics.</title>
        <authorList>
            <person name="Schnable P.S."/>
            <person name="Ware D."/>
            <person name="Fulton R.S."/>
            <person name="Stein J.C."/>
            <person name="Wei F."/>
            <person name="Pasternak S."/>
            <person name="Liang C."/>
            <person name="Zhang J."/>
            <person name="Fulton L."/>
            <person name="Graves T.A."/>
            <person name="Minx P."/>
            <person name="Reily A.D."/>
            <person name="Courtney L."/>
            <person name="Kruchowski S.S."/>
            <person name="Tomlinson C."/>
            <person name="Strong C."/>
            <person name="Delehaunty K."/>
            <person name="Fronick C."/>
            <person name="Courtney B."/>
            <person name="Rock S.M."/>
            <person name="Belter E."/>
            <person name="Du F."/>
            <person name="Kim K."/>
            <person name="Abbott R.M."/>
            <person name="Cotton M."/>
            <person name="Levy A."/>
            <person name="Marchetto P."/>
            <person name="Ochoa K."/>
            <person name="Jackson S.M."/>
            <person name="Gillam B."/>
            <person name="Chen W."/>
            <person name="Yan L."/>
            <person name="Higginbotham J."/>
            <person name="Cardenas M."/>
            <person name="Waligorski J."/>
            <person name="Applebaum E."/>
            <person name="Phelps L."/>
            <person name="Falcone J."/>
            <person name="Kanchi K."/>
            <person name="Thane T."/>
            <person name="Scimone A."/>
            <person name="Thane N."/>
            <person name="Henke J."/>
            <person name="Wang T."/>
            <person name="Ruppert J."/>
            <person name="Shah N."/>
            <person name="Rotter K."/>
            <person name="Hodges J."/>
            <person name="Ingenthron E."/>
            <person name="Cordes M."/>
            <person name="Kohlberg S."/>
            <person name="Sgro J."/>
            <person name="Delgado B."/>
            <person name="Mead K."/>
            <person name="Chinwalla A."/>
            <person name="Leonard S."/>
            <person name="Crouse K."/>
            <person name="Collura K."/>
            <person name="Kudrna D."/>
            <person name="Currie J."/>
            <person name="He R."/>
            <person name="Angelova A."/>
            <person name="Rajasekar S."/>
            <person name="Mueller T."/>
            <person name="Lomeli R."/>
            <person name="Scara G."/>
            <person name="Ko A."/>
            <person name="Delaney K."/>
            <person name="Wissotski M."/>
            <person name="Lopez G."/>
            <person name="Campos D."/>
            <person name="Braidotti M."/>
            <person name="Ashley E."/>
            <person name="Golser W."/>
            <person name="Kim H."/>
            <person name="Lee S."/>
            <person name="Lin J."/>
            <person name="Dujmic Z."/>
            <person name="Kim W."/>
            <person name="Talag J."/>
            <person name="Zuccolo A."/>
            <person name="Fan C."/>
            <person name="Sebastian A."/>
            <person name="Kramer M."/>
            <person name="Spiegel L."/>
            <person name="Nascimento L."/>
            <person name="Zutavern T."/>
            <person name="Miller B."/>
            <person name="Ambroise C."/>
            <person name="Muller S."/>
            <person name="Spooner W."/>
            <person name="Narechania A."/>
            <person name="Ren L."/>
            <person name="Wei S."/>
            <person name="Kumari S."/>
            <person name="Faga B."/>
            <person name="Levy M.J."/>
            <person name="McMahan L."/>
            <person name="Van Buren P."/>
            <person name="Vaughn M.W."/>
            <person name="Ying K."/>
            <person name="Yeh C.-T."/>
            <person name="Emrich S.J."/>
            <person name="Jia Y."/>
            <person name="Kalyanaraman A."/>
            <person name="Hsia A.-P."/>
            <person name="Barbazuk W.B."/>
            <person name="Baucom R.S."/>
            <person name="Brutnell T.P."/>
            <person name="Carpita N.C."/>
            <person name="Chaparro C."/>
            <person name="Chia J.-M."/>
            <person name="Deragon J.-M."/>
            <person name="Estill J.C."/>
            <person name="Fu Y."/>
            <person name="Jeddeloh J.A."/>
            <person name="Han Y."/>
            <person name="Lee H."/>
            <person name="Li P."/>
            <person name="Lisch D.R."/>
            <person name="Liu S."/>
            <person name="Liu Z."/>
            <person name="Nagel D.H."/>
            <person name="McCann M.C."/>
            <person name="SanMiguel P."/>
            <person name="Myers A.M."/>
            <person name="Nettleton D."/>
            <person name="Nguyen J."/>
            <person name="Penning B.W."/>
            <person name="Ponnala L."/>
            <person name="Schneider K.L."/>
            <person name="Schwartz D.C."/>
            <person name="Sharma A."/>
            <person name="Soderlund C."/>
            <person name="Springer N.M."/>
            <person name="Sun Q."/>
            <person name="Wang H."/>
            <person name="Waterman M."/>
            <person name="Westerman R."/>
            <person name="Wolfgruber T.K."/>
            <person name="Yang L."/>
            <person name="Yu Y."/>
            <person name="Zhang L."/>
            <person name="Zhou S."/>
            <person name="Zhu Q."/>
            <person name="Bennetzen J.L."/>
            <person name="Dawe R.K."/>
            <person name="Jiang J."/>
            <person name="Jiang N."/>
            <person name="Presting G.G."/>
            <person name="Wessler S.R."/>
            <person name="Aluru S."/>
            <person name="Martienssen R.A."/>
            <person name="Clifton S.W."/>
            <person name="McCombie W.R."/>
            <person name="Wing R.A."/>
            <person name="Wilson R.K."/>
        </authorList>
    </citation>
    <scope>NUCLEOTIDE SEQUENCE [LARGE SCALE GENOMIC DNA]</scope>
    <source>
        <strain evidence="5">cv. B73</strain>
    </source>
</reference>
<proteinExistence type="evidence at protein level"/>
<keyword evidence="6" id="KW-1267">Proteomics identification</keyword>
<protein>
    <submittedName>
        <fullName evidence="4">Uncharacterized protein</fullName>
    </submittedName>
</protein>
<evidence type="ECO:0000256" key="3">
    <source>
        <dbReference type="ARBA" id="ARBA00022691"/>
    </source>
</evidence>
<dbReference type="GO" id="GO:0008168">
    <property type="term" value="F:methyltransferase activity"/>
    <property type="evidence" value="ECO:0007669"/>
    <property type="project" value="UniProtKB-KW"/>
</dbReference>
<keyword evidence="2" id="KW-0808">Transferase</keyword>
<keyword evidence="1" id="KW-0489">Methyltransferase</keyword>
<dbReference type="EnsemblPlants" id="Zm00001eb356860_T001">
    <property type="protein sequence ID" value="Zm00001eb356860_P001"/>
    <property type="gene ID" value="Zm00001eb356860"/>
</dbReference>
<evidence type="ECO:0000256" key="1">
    <source>
        <dbReference type="ARBA" id="ARBA00022603"/>
    </source>
</evidence>
<evidence type="ECO:0000313" key="4">
    <source>
        <dbReference type="EnsemblPlants" id="Zm00001eb356860_P001"/>
    </source>
</evidence>
<organism evidence="4 5">
    <name type="scientific">Zea mays</name>
    <name type="common">Maize</name>
    <dbReference type="NCBI Taxonomy" id="4577"/>
    <lineage>
        <taxon>Eukaryota</taxon>
        <taxon>Viridiplantae</taxon>
        <taxon>Streptophyta</taxon>
        <taxon>Embryophyta</taxon>
        <taxon>Tracheophyta</taxon>
        <taxon>Spermatophyta</taxon>
        <taxon>Magnoliopsida</taxon>
        <taxon>Liliopsida</taxon>
        <taxon>Poales</taxon>
        <taxon>Poaceae</taxon>
        <taxon>PACMAD clade</taxon>
        <taxon>Panicoideae</taxon>
        <taxon>Andropogonodae</taxon>
        <taxon>Andropogoneae</taxon>
        <taxon>Tripsacinae</taxon>
        <taxon>Zea</taxon>
    </lineage>
</organism>
<reference evidence="4" key="2">
    <citation type="submission" date="2019-07" db="EMBL/GenBank/DDBJ databases">
        <authorList>
            <person name="Seetharam A."/>
            <person name="Woodhouse M."/>
            <person name="Cannon E."/>
        </authorList>
    </citation>
    <scope>NUCLEOTIDE SEQUENCE [LARGE SCALE GENOMIC DNA]</scope>
    <source>
        <strain evidence="4">cv. B73</strain>
    </source>
</reference>
<name>A0A804QTC6_MAIZE</name>
<dbReference type="PANTHER" id="PTHR32183">
    <property type="match status" value="1"/>
</dbReference>
<dbReference type="Proteomes" id="UP000007305">
    <property type="component" value="Chromosome 8"/>
</dbReference>
<keyword evidence="3" id="KW-0949">S-adenosyl-L-methionine</keyword>
<dbReference type="Gramene" id="Zm00001eb356860_T001">
    <property type="protein sequence ID" value="Zm00001eb356860_P001"/>
    <property type="gene ID" value="Zm00001eb356860"/>
</dbReference>
<evidence type="ECO:0007829" key="6">
    <source>
        <dbReference type="PeptideAtlas" id="A0A804QTC6"/>
    </source>
</evidence>
<evidence type="ECO:0000313" key="5">
    <source>
        <dbReference type="Proteomes" id="UP000007305"/>
    </source>
</evidence>
<keyword evidence="5" id="KW-1185">Reference proteome</keyword>
<evidence type="ECO:0000256" key="2">
    <source>
        <dbReference type="ARBA" id="ARBA00022679"/>
    </source>
</evidence>
<dbReference type="OrthoDB" id="4644at2759"/>
<dbReference type="PANTHER" id="PTHR32183:SF6">
    <property type="entry name" value="CYSTEINE SULFINATE DESULFINASE_CYSTEINE DESULFURASE AND RELATED ENZYMES"/>
    <property type="match status" value="1"/>
</dbReference>
<reference evidence="4" key="3">
    <citation type="submission" date="2021-05" db="UniProtKB">
        <authorList>
            <consortium name="EnsemblPlants"/>
        </authorList>
    </citation>
    <scope>IDENTIFICATION</scope>
    <source>
        <strain evidence="4">cv. B73</strain>
    </source>
</reference>
<accession>A0A804QTC6</accession>
<gene>
    <name evidence="4" type="primary">LOC100274051</name>
</gene>
<sequence length="240" mass="26087">MTMAGSCAAVPVAGLPSLRTPMPTHLRLGGFMPCSSAARSRGAAVLGCALGARKQTPGVLNQLLCRYMRRDGHEGDVSNQGRDGAVMFGPDDDGVKIPTQVETLVKGTAAVAEPEYKQIPDVDYLQKNHIFTSGASGTNAAVIRGALRAEKPELLTVILPQSLKKQPPESQELLSKVQNLLEKPQYDHLPLIEASRLCNMDIISKVQQVICFAFHDSKLLMETCQEAMNLRKIVTLFYLD</sequence>
<dbReference type="AlphaFoldDB" id="A0A804QTC6"/>
<dbReference type="GO" id="GO:0032259">
    <property type="term" value="P:methylation"/>
    <property type="evidence" value="ECO:0007669"/>
    <property type="project" value="UniProtKB-KW"/>
</dbReference>